<evidence type="ECO:0000313" key="3">
    <source>
        <dbReference type="Ensembl" id="ENSFTIP00000024753.1"/>
    </source>
</evidence>
<feature type="region of interest" description="Disordered" evidence="1">
    <location>
        <begin position="543"/>
        <end position="577"/>
    </location>
</feature>
<feature type="region of interest" description="Disordered" evidence="1">
    <location>
        <begin position="435"/>
        <end position="523"/>
    </location>
</feature>
<feature type="compositionally biased region" description="Basic residues" evidence="1">
    <location>
        <begin position="231"/>
        <end position="241"/>
    </location>
</feature>
<proteinExistence type="predicted"/>
<reference evidence="3" key="1">
    <citation type="submission" date="2025-08" db="UniProtKB">
        <authorList>
            <consortium name="Ensembl"/>
        </authorList>
    </citation>
    <scope>IDENTIFICATION</scope>
</reference>
<feature type="compositionally biased region" description="Basic residues" evidence="1">
    <location>
        <begin position="87"/>
        <end position="102"/>
    </location>
</feature>
<feature type="compositionally biased region" description="Low complexity" evidence="1">
    <location>
        <begin position="103"/>
        <end position="114"/>
    </location>
</feature>
<organism evidence="3 4">
    <name type="scientific">Falco tinnunculus</name>
    <name type="common">Common kestrel</name>
    <dbReference type="NCBI Taxonomy" id="100819"/>
    <lineage>
        <taxon>Eukaryota</taxon>
        <taxon>Metazoa</taxon>
        <taxon>Chordata</taxon>
        <taxon>Craniata</taxon>
        <taxon>Vertebrata</taxon>
        <taxon>Euteleostomi</taxon>
        <taxon>Archelosauria</taxon>
        <taxon>Archosauria</taxon>
        <taxon>Dinosauria</taxon>
        <taxon>Saurischia</taxon>
        <taxon>Theropoda</taxon>
        <taxon>Coelurosauria</taxon>
        <taxon>Aves</taxon>
        <taxon>Neognathae</taxon>
        <taxon>Neoaves</taxon>
        <taxon>Telluraves</taxon>
        <taxon>Australaves</taxon>
        <taxon>Falconiformes</taxon>
        <taxon>Falconidae</taxon>
        <taxon>Falco</taxon>
    </lineage>
</organism>
<dbReference type="InterPro" id="IPR028124">
    <property type="entry name" value="SMAP_dom"/>
</dbReference>
<keyword evidence="4" id="KW-1185">Reference proteome</keyword>
<dbReference type="PANTHER" id="PTHR22426:SF1">
    <property type="entry name" value="LYSINE-RICH NUCLEOLAR PROTEIN 1"/>
    <property type="match status" value="1"/>
</dbReference>
<sequence>MPRGWPAAARREQPPRSPPGAAALRGTGGNPGSGSSEAGPAHPPARGGEARRPPPPWGAERGRAAPRPRRRGALTCAHPLPEAGGAARRHVAPRYRGNRRAGPRGSCSGAAGAARGRGRMVIQKKRKEVREEPVQKKKKLKSSRSQIIIQIEKDSQFVIKTEDDQLETKTKVKKKENLKDECLDQLELKNNKKKGIKKKVSSELAHSESFVNIERHLDSEPQEESEEQIKTLKKKKKKVQCHSRLSLENNQSSDVKPSRHHADGTEENEFTFKKRRKITALYLELDGKVTKKKKKEGIFSLSLEDIQDSEHKQSEKVCKKQRKYISQQTAFMGKPHETDVIQNDGKIYVRRQKRKKGKSNSFLPLADNQDICGVPESLVALSDFRKRQRKNSQEITLTNSEEEDTAENSGSIKETKRTKNRSKCVSFLTCEDYQDHSHRVPDEPLQAQQEAESEEKELSGKKSRKNIKGNNEVIKKKKKNQKKEEDTTYPEGSLNNDSASKSQIITLLENNKKKERKKNKEQAECVTGDVIDKVLCDSNHMTCDRKRKKRTKEPPQDFTEDPVSKANTKKIRREDMGNKTLVQVDDVGDVTIVQEKKGNCDEVSIDKVRRQALQEEIGRESGKTKVFSPKMEWDTKFGQWSTAAFRSSEEEKKFFRLMGGFKKGSVPVQNLSAATNKPNMALNREGEEKLQQALKMEFDKAMDLKQHRRIGLGFQPAANKKVYIDKYTSRSIKFED</sequence>
<accession>A0A8C4VB34</accession>
<feature type="compositionally biased region" description="Low complexity" evidence="1">
    <location>
        <begin position="37"/>
        <end position="47"/>
    </location>
</feature>
<feature type="domain" description="Small acidic protein-like" evidence="2">
    <location>
        <begin position="640"/>
        <end position="713"/>
    </location>
</feature>
<dbReference type="Ensembl" id="ENSFTIT00000025792.1">
    <property type="protein sequence ID" value="ENSFTIP00000024753.1"/>
    <property type="gene ID" value="ENSFTIG00000015788.1"/>
</dbReference>
<dbReference type="PANTHER" id="PTHR22426">
    <property type="entry name" value="ARGININE_SERINE-RICH COILED-COIL PROTEIN 2"/>
    <property type="match status" value="1"/>
</dbReference>
<evidence type="ECO:0000259" key="2">
    <source>
        <dbReference type="Pfam" id="PF15477"/>
    </source>
</evidence>
<dbReference type="OrthoDB" id="9451331at2759"/>
<feature type="region of interest" description="Disordered" evidence="1">
    <location>
        <begin position="1"/>
        <end position="144"/>
    </location>
</feature>
<name>A0A8C4VB34_FALTI</name>
<feature type="region of interest" description="Disordered" evidence="1">
    <location>
        <begin position="217"/>
        <end position="269"/>
    </location>
</feature>
<feature type="compositionally biased region" description="Polar residues" evidence="1">
    <location>
        <begin position="493"/>
        <end position="505"/>
    </location>
</feature>
<dbReference type="AlphaFoldDB" id="A0A8C4VB34"/>
<protein>
    <recommendedName>
        <fullName evidence="2">Small acidic protein-like domain-containing protein</fullName>
    </recommendedName>
</protein>
<evidence type="ECO:0000313" key="4">
    <source>
        <dbReference type="Proteomes" id="UP000694562"/>
    </source>
</evidence>
<dbReference type="Pfam" id="PF15477">
    <property type="entry name" value="SMAP"/>
    <property type="match status" value="1"/>
</dbReference>
<dbReference type="Proteomes" id="UP000694562">
    <property type="component" value="Unplaced"/>
</dbReference>
<reference evidence="3" key="2">
    <citation type="submission" date="2025-09" db="UniProtKB">
        <authorList>
            <consortium name="Ensembl"/>
        </authorList>
    </citation>
    <scope>IDENTIFICATION</scope>
</reference>
<evidence type="ECO:0000256" key="1">
    <source>
        <dbReference type="SAM" id="MobiDB-lite"/>
    </source>
</evidence>
<feature type="region of interest" description="Disordered" evidence="1">
    <location>
        <begin position="388"/>
        <end position="418"/>
    </location>
</feature>
<feature type="compositionally biased region" description="Basic residues" evidence="1">
    <location>
        <begin position="116"/>
        <end position="127"/>
    </location>
</feature>
<feature type="compositionally biased region" description="Polar residues" evidence="1">
    <location>
        <begin position="246"/>
        <end position="255"/>
    </location>
</feature>
<dbReference type="OMA" id="VEFKHHR"/>